<evidence type="ECO:0000313" key="1">
    <source>
        <dbReference type="EMBL" id="MDR5867253.1"/>
    </source>
</evidence>
<dbReference type="Proteomes" id="UP001264519">
    <property type="component" value="Unassembled WGS sequence"/>
</dbReference>
<reference evidence="1 2" key="1">
    <citation type="submission" date="2023-04" db="EMBL/GenBank/DDBJ databases">
        <title>A long-awaited taxogenomic arrangement of the family Halomonadaceae.</title>
        <authorList>
            <person name="De La Haba R."/>
            <person name="Chuvochina M."/>
            <person name="Wittouck S."/>
            <person name="Arahal D.R."/>
            <person name="Sanchez-Porro C."/>
            <person name="Hugenholtz P."/>
            <person name="Ventosa A."/>
        </authorList>
    </citation>
    <scope>NUCLEOTIDE SEQUENCE [LARGE SCALE GENOMIC DNA]</scope>
    <source>
        <strain evidence="1 2">DSM 23530</strain>
    </source>
</reference>
<dbReference type="EMBL" id="JARWAK010000008">
    <property type="protein sequence ID" value="MDR5867253.1"/>
    <property type="molecule type" value="Genomic_DNA"/>
</dbReference>
<proteinExistence type="predicted"/>
<organism evidence="1 2">
    <name type="scientific">Halomonas koreensis</name>
    <dbReference type="NCBI Taxonomy" id="245385"/>
    <lineage>
        <taxon>Bacteria</taxon>
        <taxon>Pseudomonadati</taxon>
        <taxon>Pseudomonadota</taxon>
        <taxon>Gammaproteobacteria</taxon>
        <taxon>Oceanospirillales</taxon>
        <taxon>Halomonadaceae</taxon>
        <taxon>Halomonas</taxon>
    </lineage>
</organism>
<keyword evidence="2" id="KW-1185">Reference proteome</keyword>
<dbReference type="RefSeq" id="WP_309652846.1">
    <property type="nucleotide sequence ID" value="NZ_JARWAK010000008.1"/>
</dbReference>
<evidence type="ECO:0000313" key="2">
    <source>
        <dbReference type="Proteomes" id="UP001264519"/>
    </source>
</evidence>
<comment type="caution">
    <text evidence="1">The sequence shown here is derived from an EMBL/GenBank/DDBJ whole genome shotgun (WGS) entry which is preliminary data.</text>
</comment>
<name>A0ABU1G2T5_9GAMM</name>
<sequence length="107" mass="11883">MTATGHLRGHPIEWDALRQHWVYCDTREPTVDTWRGRACGHCGKHGTPEGHDACLGTLPESIVMNACCGHGNDGQAYVQHWCGHLVRGRQALEEIERLKALRGGEES</sequence>
<accession>A0ABU1G2T5</accession>
<protein>
    <submittedName>
        <fullName evidence="1">Uncharacterized protein</fullName>
    </submittedName>
</protein>
<gene>
    <name evidence="1" type="ORF">QC818_10670</name>
</gene>